<feature type="transmembrane region" description="Helical" evidence="9">
    <location>
        <begin position="75"/>
        <end position="95"/>
    </location>
</feature>
<name>B7PUF9_IXOSC</name>
<evidence type="ECO:0000256" key="6">
    <source>
        <dbReference type="ARBA" id="ARBA00024193"/>
    </source>
</evidence>
<feature type="region of interest" description="Disordered" evidence="8">
    <location>
        <begin position="1"/>
        <end position="24"/>
    </location>
</feature>
<dbReference type="PANTHER" id="PTHR44176:SF1">
    <property type="entry name" value="DNAJ HOMOLOG SUBFAMILY C MEMBER 25"/>
    <property type="match status" value="1"/>
</dbReference>
<proteinExistence type="evidence at protein level"/>
<evidence type="ECO:0000313" key="12">
    <source>
        <dbReference type="EnsemblMetazoa" id="ISCW019651-PA"/>
    </source>
</evidence>
<comment type="similarity">
    <text evidence="6">Belongs to the DNAJC25 family.</text>
</comment>
<protein>
    <submittedName>
        <fullName evidence="11 12">Molecular chaperone, putative</fullName>
    </submittedName>
</protein>
<comment type="subcellular location">
    <subcellularLocation>
        <location evidence="1">Membrane</location>
        <topology evidence="1">Multi-pass membrane protein</topology>
    </subcellularLocation>
</comment>
<feature type="transmembrane region" description="Helical" evidence="9">
    <location>
        <begin position="171"/>
        <end position="189"/>
    </location>
</feature>
<evidence type="ECO:0000256" key="1">
    <source>
        <dbReference type="ARBA" id="ARBA00004141"/>
    </source>
</evidence>
<dbReference type="VEuPathDB" id="VectorBase:ISCW019651"/>
<dbReference type="InterPro" id="IPR044632">
    <property type="entry name" value="DNAJC25-like"/>
</dbReference>
<keyword evidence="3 9" id="KW-1133">Transmembrane helix</keyword>
<dbReference type="EMBL" id="ABJB010797708">
    <property type="status" value="NOT_ANNOTATED_CDS"/>
    <property type="molecule type" value="Genomic_DNA"/>
</dbReference>
<evidence type="ECO:0000259" key="10">
    <source>
        <dbReference type="PROSITE" id="PS50076"/>
    </source>
</evidence>
<feature type="domain" description="J" evidence="10">
    <location>
        <begin position="1"/>
        <end position="53"/>
    </location>
</feature>
<dbReference type="SUPFAM" id="SSF46565">
    <property type="entry name" value="Chaperone J-domain"/>
    <property type="match status" value="1"/>
</dbReference>
<reference evidence="12" key="2">
    <citation type="submission" date="2020-05" db="UniProtKB">
        <authorList>
            <consortium name="EnsemblMetazoa"/>
        </authorList>
    </citation>
    <scope>IDENTIFICATION</scope>
    <source>
        <strain evidence="12">wikel</strain>
    </source>
</reference>
<dbReference type="PRINTS" id="PR00625">
    <property type="entry name" value="JDOMAIN"/>
</dbReference>
<dbReference type="VEuPathDB" id="VectorBase:ISCI019651"/>
<dbReference type="InParanoid" id="B7PUF9"/>
<dbReference type="AlphaFoldDB" id="B7PUF9"/>
<accession>B7PUF9</accession>
<organism>
    <name type="scientific">Ixodes scapularis</name>
    <name type="common">Black-legged tick</name>
    <name type="synonym">Deer tick</name>
    <dbReference type="NCBI Taxonomy" id="6945"/>
    <lineage>
        <taxon>Eukaryota</taxon>
        <taxon>Metazoa</taxon>
        <taxon>Ecdysozoa</taxon>
        <taxon>Arthropoda</taxon>
        <taxon>Chelicerata</taxon>
        <taxon>Arachnida</taxon>
        <taxon>Acari</taxon>
        <taxon>Parasitiformes</taxon>
        <taxon>Ixodida</taxon>
        <taxon>Ixodoidea</taxon>
        <taxon>Ixodidae</taxon>
        <taxon>Ixodinae</taxon>
        <taxon>Ixodes</taxon>
    </lineage>
</organism>
<keyword evidence="4 9" id="KW-0472">Membrane</keyword>
<dbReference type="VEuPathDB" id="VectorBase:ISCP_014128"/>
<feature type="coiled-coil region" evidence="7">
    <location>
        <begin position="131"/>
        <end position="158"/>
    </location>
</feature>
<dbReference type="SMART" id="SM00271">
    <property type="entry name" value="DnaJ"/>
    <property type="match status" value="1"/>
</dbReference>
<evidence type="ECO:0000256" key="5">
    <source>
        <dbReference type="ARBA" id="ARBA00023186"/>
    </source>
</evidence>
<keyword evidence="2 9" id="KW-0812">Transmembrane</keyword>
<dbReference type="FunCoup" id="B7PUF9">
    <property type="interactions" value="932"/>
</dbReference>
<evidence type="ECO:0000256" key="9">
    <source>
        <dbReference type="SAM" id="Phobius"/>
    </source>
</evidence>
<evidence type="ECO:0000256" key="4">
    <source>
        <dbReference type="ARBA" id="ARBA00023136"/>
    </source>
</evidence>
<dbReference type="HOGENOM" id="CLU_055735_0_0_1"/>
<keyword evidence="14" id="KW-1267">Proteomics identification</keyword>
<evidence type="ECO:0000256" key="2">
    <source>
        <dbReference type="ARBA" id="ARBA00022692"/>
    </source>
</evidence>
<keyword evidence="13" id="KW-1185">Reference proteome</keyword>
<keyword evidence="7" id="KW-0175">Coiled coil</keyword>
<dbReference type="PROSITE" id="PS00636">
    <property type="entry name" value="DNAJ_1"/>
    <property type="match status" value="1"/>
</dbReference>
<dbReference type="InterPro" id="IPR001623">
    <property type="entry name" value="DnaJ_domain"/>
</dbReference>
<dbReference type="PANTHER" id="PTHR44176">
    <property type="entry name" value="DNAJ HOMOLOG SUBFAMILY C MEMBER 25"/>
    <property type="match status" value="1"/>
</dbReference>
<dbReference type="PaxDb" id="6945-B7PUF9"/>
<dbReference type="EMBL" id="DS792129">
    <property type="protein sequence ID" value="EEC10231.1"/>
    <property type="molecule type" value="Genomic_DNA"/>
</dbReference>
<dbReference type="PROSITE" id="PS50076">
    <property type="entry name" value="DNAJ_2"/>
    <property type="match status" value="1"/>
</dbReference>
<evidence type="ECO:0000256" key="3">
    <source>
        <dbReference type="ARBA" id="ARBA00022989"/>
    </source>
</evidence>
<dbReference type="Pfam" id="PF00226">
    <property type="entry name" value="DnaJ"/>
    <property type="match status" value="1"/>
</dbReference>
<dbReference type="FunFam" id="1.10.287.110:FF:000231">
    <property type="entry name" value="Molecular chaperone, putative"/>
    <property type="match status" value="1"/>
</dbReference>
<evidence type="ECO:0000313" key="11">
    <source>
        <dbReference type="EMBL" id="EEC10231.1"/>
    </source>
</evidence>
<gene>
    <name evidence="11" type="ORF">IscW_ISCW019651</name>
</gene>
<evidence type="ECO:0000256" key="8">
    <source>
        <dbReference type="SAM" id="MobiDB-lite"/>
    </source>
</evidence>
<dbReference type="InterPro" id="IPR036869">
    <property type="entry name" value="J_dom_sf"/>
</dbReference>
<dbReference type="EnsemblMetazoa" id="ISCW019651-RA">
    <property type="protein sequence ID" value="ISCW019651-PA"/>
    <property type="gene ID" value="ISCW019651"/>
</dbReference>
<keyword evidence="5" id="KW-0143">Chaperone</keyword>
<dbReference type="STRING" id="6945.B7PUF9"/>
<reference evidence="11 13" key="1">
    <citation type="submission" date="2008-03" db="EMBL/GenBank/DDBJ databases">
        <title>Annotation of Ixodes scapularis.</title>
        <authorList>
            <consortium name="Ixodes scapularis Genome Project Consortium"/>
            <person name="Caler E."/>
            <person name="Hannick L.I."/>
            <person name="Bidwell S."/>
            <person name="Joardar V."/>
            <person name="Thiagarajan M."/>
            <person name="Amedeo P."/>
            <person name="Galinsky K.J."/>
            <person name="Schobel S."/>
            <person name="Inman J."/>
            <person name="Hostetler J."/>
            <person name="Miller J."/>
            <person name="Hammond M."/>
            <person name="Megy K."/>
            <person name="Lawson D."/>
            <person name="Kodira C."/>
            <person name="Sutton G."/>
            <person name="Meyer J."/>
            <person name="Hill C.A."/>
            <person name="Birren B."/>
            <person name="Nene V."/>
            <person name="Collins F."/>
            <person name="Alarcon-Chaidez F."/>
            <person name="Wikel S."/>
            <person name="Strausberg R."/>
        </authorList>
    </citation>
    <scope>NUCLEOTIDE SEQUENCE [LARGE SCALE GENOMIC DNA]</scope>
    <source>
        <strain evidence="13">Wikel</strain>
        <strain evidence="11">Wikel colony</strain>
    </source>
</reference>
<dbReference type="InterPro" id="IPR018253">
    <property type="entry name" value="DnaJ_domain_CS"/>
</dbReference>
<dbReference type="GO" id="GO:0006457">
    <property type="term" value="P:protein folding"/>
    <property type="evidence" value="ECO:0000318"/>
    <property type="project" value="GO_Central"/>
</dbReference>
<evidence type="ECO:0000256" key="7">
    <source>
        <dbReference type="SAM" id="Coils"/>
    </source>
</evidence>
<evidence type="ECO:0007829" key="14">
    <source>
        <dbReference type="PeptideAtlas" id="B7PUF9"/>
    </source>
</evidence>
<evidence type="ECO:0000313" key="13">
    <source>
        <dbReference type="Proteomes" id="UP000001555"/>
    </source>
</evidence>
<dbReference type="Proteomes" id="UP000001555">
    <property type="component" value="Unassembled WGS sequence"/>
</dbReference>
<dbReference type="GO" id="GO:0005789">
    <property type="term" value="C:endoplasmic reticulum membrane"/>
    <property type="evidence" value="ECO:0000318"/>
    <property type="project" value="GO_Central"/>
</dbReference>
<dbReference type="Gene3D" id="1.10.287.110">
    <property type="entry name" value="DnaJ domain"/>
    <property type="match status" value="1"/>
</dbReference>
<sequence length="257" mass="30734">MARAYRQLARKHHPDMHKTQEAKSRATERFTLIATAYEILKDDESRKDYDDMLDNPEAVYRHYFRYYRKRMAPRVDVRIVLAVTITVISVVQYYGAWHRYRTAIDHLVTVPKYRLKAVEIARADGFYNPSRKRDRRRKEELKDEEESLLRKIIEEQVDIRGGYSRPSLRQVLWVQLVLLPVTLGHLAWWQARWLFKFTLGGQELGPVEKEYLIRRHMGLSQGQWDALEDRERQGFLRDQLWLKDKFKTESRLCGPAV</sequence>
<dbReference type="CDD" id="cd06257">
    <property type="entry name" value="DnaJ"/>
    <property type="match status" value="1"/>
</dbReference>